<evidence type="ECO:0000256" key="4">
    <source>
        <dbReference type="ARBA" id="ARBA00022692"/>
    </source>
</evidence>
<dbReference type="GO" id="GO:0005886">
    <property type="term" value="C:plasma membrane"/>
    <property type="evidence" value="ECO:0007669"/>
    <property type="project" value="UniProtKB-SubCell"/>
</dbReference>
<feature type="transmembrane region" description="Helical" evidence="7">
    <location>
        <begin position="398"/>
        <end position="419"/>
    </location>
</feature>
<evidence type="ECO:0000256" key="3">
    <source>
        <dbReference type="ARBA" id="ARBA00022475"/>
    </source>
</evidence>
<keyword evidence="10" id="KW-1185">Reference proteome</keyword>
<evidence type="ECO:0000256" key="6">
    <source>
        <dbReference type="ARBA" id="ARBA00023136"/>
    </source>
</evidence>
<feature type="transmembrane region" description="Helical" evidence="7">
    <location>
        <begin position="320"/>
        <end position="341"/>
    </location>
</feature>
<feature type="transmembrane region" description="Helical" evidence="7">
    <location>
        <begin position="126"/>
        <end position="144"/>
    </location>
</feature>
<dbReference type="NCBIfam" id="TIGR03920">
    <property type="entry name" value="T7SS_EccD"/>
    <property type="match status" value="1"/>
</dbReference>
<dbReference type="InterPro" id="IPR044049">
    <property type="entry name" value="EccD_transm"/>
</dbReference>
<proteinExistence type="inferred from homology"/>
<dbReference type="OrthoDB" id="4775372at2"/>
<keyword evidence="5 7" id="KW-1133">Transmembrane helix</keyword>
<keyword evidence="4 7" id="KW-0812">Transmembrane</keyword>
<feature type="transmembrane region" description="Helical" evidence="7">
    <location>
        <begin position="181"/>
        <end position="197"/>
    </location>
</feature>
<dbReference type="Pfam" id="PF08817">
    <property type="entry name" value="YukD"/>
    <property type="match status" value="1"/>
</dbReference>
<feature type="transmembrane region" description="Helical" evidence="7">
    <location>
        <begin position="150"/>
        <end position="169"/>
    </location>
</feature>
<dbReference type="STRING" id="113562.SAMN04489716_5354"/>
<evidence type="ECO:0000256" key="1">
    <source>
        <dbReference type="ARBA" id="ARBA00004651"/>
    </source>
</evidence>
<comment type="subcellular location">
    <subcellularLocation>
        <location evidence="1">Cell membrane</location>
        <topology evidence="1">Multi-pass membrane protein</topology>
    </subcellularLocation>
</comment>
<evidence type="ECO:0000256" key="7">
    <source>
        <dbReference type="SAM" id="Phobius"/>
    </source>
</evidence>
<name>A0A1H2C7G8_9ACTN</name>
<gene>
    <name evidence="9" type="ORF">SAMN04489716_5354</name>
</gene>
<feature type="transmembrane region" description="Helical" evidence="7">
    <location>
        <begin position="234"/>
        <end position="257"/>
    </location>
</feature>
<evidence type="ECO:0000259" key="8">
    <source>
        <dbReference type="Pfam" id="PF19053"/>
    </source>
</evidence>
<evidence type="ECO:0000256" key="2">
    <source>
        <dbReference type="ARBA" id="ARBA00006162"/>
    </source>
</evidence>
<feature type="transmembrane region" description="Helical" evidence="7">
    <location>
        <begin position="371"/>
        <end position="392"/>
    </location>
</feature>
<accession>A0A1H2C7G8</accession>
<dbReference type="Gene3D" id="3.10.20.90">
    <property type="entry name" value="Phosphatidylinositol 3-kinase Catalytic Subunit, Chain A, domain 1"/>
    <property type="match status" value="1"/>
</dbReference>
<feature type="transmembrane region" description="Helical" evidence="7">
    <location>
        <begin position="347"/>
        <end position="364"/>
    </location>
</feature>
<evidence type="ECO:0000313" key="10">
    <source>
        <dbReference type="Proteomes" id="UP000198688"/>
    </source>
</evidence>
<dbReference type="AlphaFoldDB" id="A0A1H2C7G8"/>
<feature type="domain" description="EccD-like transmembrane" evidence="8">
    <location>
        <begin position="123"/>
        <end position="462"/>
    </location>
</feature>
<dbReference type="InterPro" id="IPR006707">
    <property type="entry name" value="T7SS_EccD"/>
</dbReference>
<feature type="transmembrane region" description="Helical" evidence="7">
    <location>
        <begin position="263"/>
        <end position="283"/>
    </location>
</feature>
<dbReference type="RefSeq" id="WP_092547144.1">
    <property type="nucleotide sequence ID" value="NZ_BOMJ01000034.1"/>
</dbReference>
<keyword evidence="6 7" id="KW-0472">Membrane</keyword>
<dbReference type="EMBL" id="LT629758">
    <property type="protein sequence ID" value="SDT66475.1"/>
    <property type="molecule type" value="Genomic_DNA"/>
</dbReference>
<dbReference type="Proteomes" id="UP000198688">
    <property type="component" value="Chromosome I"/>
</dbReference>
<organism evidence="9 10">
    <name type="scientific">Actinoplanes derwentensis</name>
    <dbReference type="NCBI Taxonomy" id="113562"/>
    <lineage>
        <taxon>Bacteria</taxon>
        <taxon>Bacillati</taxon>
        <taxon>Actinomycetota</taxon>
        <taxon>Actinomycetes</taxon>
        <taxon>Micromonosporales</taxon>
        <taxon>Micromonosporaceae</taxon>
        <taxon>Actinoplanes</taxon>
    </lineage>
</organism>
<dbReference type="Pfam" id="PF19053">
    <property type="entry name" value="EccD"/>
    <property type="match status" value="1"/>
</dbReference>
<feature type="transmembrane region" description="Helical" evidence="7">
    <location>
        <begin position="440"/>
        <end position="460"/>
    </location>
</feature>
<sequence>MERLTRQRLAAPVRLRFVLGEKAVDVALPGEAPLIDLLPAVLMQLSPEAADHGAEHDGWVVQRIGEAPLDEERSAVELNLLDGEALHFRPRAEQLPPIDFDDLVDGVGEQARTSPWKWSDGRTRSMFLAQGCLALTAGLVMLGFGGPAVWRATVAAVLAVALLSAAGLVSRAVPDPQTGTVLAAAAAGYASFAGWLGSEAIAPHAPSSVRISLAALAALVTLAAGLSAVADSGLLFTGAITFVVSVAVPALLAAVGPVTPQEAAASGLVLSLIAGVMLPPLGFRLGGLALPLLPGKPEQLSEDIDPMPYRLVVERGTAGLAYLAALAVGLGTGQILMAAVLIHPGGMWPMIMALVIATLMSMRARHLTGMVVRWAVMTPAATLVLFVLFRFGADQDDLIRAAVLVPAVTVTAALALTAAGTMPGRRLRPYWGRAVDVLEIGFAVALIPLLAAVLGIYQMVRAWAS</sequence>
<feature type="transmembrane region" description="Helical" evidence="7">
    <location>
        <begin position="209"/>
        <end position="229"/>
    </location>
</feature>
<reference evidence="9 10" key="1">
    <citation type="submission" date="2016-10" db="EMBL/GenBank/DDBJ databases">
        <authorList>
            <person name="de Groot N.N."/>
        </authorList>
    </citation>
    <scope>NUCLEOTIDE SEQUENCE [LARGE SCALE GENOMIC DNA]</scope>
    <source>
        <strain evidence="9 10">DSM 43941</strain>
    </source>
</reference>
<keyword evidence="3" id="KW-1003">Cell membrane</keyword>
<protein>
    <submittedName>
        <fullName evidence="9">Type VII secretion integral membrane protein EccD</fullName>
    </submittedName>
</protein>
<comment type="similarity">
    <text evidence="2">Belongs to the EccD/Snm4 family.</text>
</comment>
<dbReference type="InterPro" id="IPR024962">
    <property type="entry name" value="YukD-like"/>
</dbReference>
<evidence type="ECO:0000313" key="9">
    <source>
        <dbReference type="EMBL" id="SDT66475.1"/>
    </source>
</evidence>
<evidence type="ECO:0000256" key="5">
    <source>
        <dbReference type="ARBA" id="ARBA00022989"/>
    </source>
</evidence>